<evidence type="ECO:0000256" key="1">
    <source>
        <dbReference type="SAM" id="MobiDB-lite"/>
    </source>
</evidence>
<feature type="signal peptide" evidence="2">
    <location>
        <begin position="1"/>
        <end position="18"/>
    </location>
</feature>
<proteinExistence type="predicted"/>
<protein>
    <submittedName>
        <fullName evidence="3">Uncharacterized protein</fullName>
    </submittedName>
</protein>
<feature type="chain" id="PRO_5040712512" evidence="2">
    <location>
        <begin position="19"/>
        <end position="211"/>
    </location>
</feature>
<evidence type="ECO:0000313" key="3">
    <source>
        <dbReference type="EMBL" id="KAF8461567.1"/>
    </source>
</evidence>
<evidence type="ECO:0000313" key="4">
    <source>
        <dbReference type="EMBL" id="KAF8477686.1"/>
    </source>
</evidence>
<feature type="region of interest" description="Disordered" evidence="1">
    <location>
        <begin position="77"/>
        <end position="116"/>
    </location>
</feature>
<sequence>MLWTTCGQLLICSYSLLSRLFQDNSTAIGVSDALRAFALCGRVPVRCASGATQTRQRSDLQNLTKNHKEQTLPLAFGAREGGWGPRRHARRRRGWRRKTVGGAQMQRAEGGGVDGGGGIEGGGARHRVQRPGALASTEGAGPVVLTQGTGTGTQGLGTSTQSAGGRGVDAVEGGRAWHRGAAGTTESKRGGEANPTPPLAFGAKEGMALAA</sequence>
<reference evidence="3" key="2">
    <citation type="journal article" date="2020" name="Nat. Commun.">
        <title>Large-scale genome sequencing of mycorrhizal fungi provides insights into the early evolution of symbiotic traits.</title>
        <authorList>
            <person name="Miyauchi S."/>
            <person name="Kiss E."/>
            <person name="Kuo A."/>
            <person name="Drula E."/>
            <person name="Kohler A."/>
            <person name="Sanchez-Garcia M."/>
            <person name="Morin E."/>
            <person name="Andreopoulos B."/>
            <person name="Barry K.W."/>
            <person name="Bonito G."/>
            <person name="Buee M."/>
            <person name="Carver A."/>
            <person name="Chen C."/>
            <person name="Cichocki N."/>
            <person name="Clum A."/>
            <person name="Culley D."/>
            <person name="Crous P.W."/>
            <person name="Fauchery L."/>
            <person name="Girlanda M."/>
            <person name="Hayes R.D."/>
            <person name="Keri Z."/>
            <person name="LaButti K."/>
            <person name="Lipzen A."/>
            <person name="Lombard V."/>
            <person name="Magnuson J."/>
            <person name="Maillard F."/>
            <person name="Murat C."/>
            <person name="Nolan M."/>
            <person name="Ohm R.A."/>
            <person name="Pangilinan J."/>
            <person name="Pereira M.F."/>
            <person name="Perotto S."/>
            <person name="Peter M."/>
            <person name="Pfister S."/>
            <person name="Riley R."/>
            <person name="Sitrit Y."/>
            <person name="Stielow J.B."/>
            <person name="Szollosi G."/>
            <person name="Zifcakova L."/>
            <person name="Stursova M."/>
            <person name="Spatafora J.W."/>
            <person name="Tedersoo L."/>
            <person name="Vaario L.M."/>
            <person name="Yamada A."/>
            <person name="Yan M."/>
            <person name="Wang P."/>
            <person name="Xu J."/>
            <person name="Bruns T."/>
            <person name="Baldrian P."/>
            <person name="Vilgalys R."/>
            <person name="Dunand C."/>
            <person name="Henrissat B."/>
            <person name="Grigoriev I.V."/>
            <person name="Hibbett D."/>
            <person name="Nagy L.G."/>
            <person name="Martin F.M."/>
        </authorList>
    </citation>
    <scope>NUCLEOTIDE SEQUENCE</scope>
    <source>
        <strain evidence="3">Prilba</strain>
    </source>
</reference>
<gene>
    <name evidence="4" type="ORF">DFH94DRAFT_846070</name>
    <name evidence="3" type="ORF">DFH94DRAFT_849190</name>
</gene>
<keyword evidence="5" id="KW-1185">Reference proteome</keyword>
<dbReference type="EMBL" id="WHVB01000122">
    <property type="protein sequence ID" value="KAF8461567.1"/>
    <property type="molecule type" value="Genomic_DNA"/>
</dbReference>
<feature type="region of interest" description="Disordered" evidence="1">
    <location>
        <begin position="147"/>
        <end position="211"/>
    </location>
</feature>
<dbReference type="AlphaFoldDB" id="A0A9P5JUH7"/>
<feature type="compositionally biased region" description="Basic residues" evidence="1">
    <location>
        <begin position="85"/>
        <end position="99"/>
    </location>
</feature>
<name>A0A9P5JUH7_9AGAM</name>
<reference evidence="3" key="1">
    <citation type="submission" date="2019-10" db="EMBL/GenBank/DDBJ databases">
        <authorList>
            <consortium name="DOE Joint Genome Institute"/>
            <person name="Kuo A."/>
            <person name="Miyauchi S."/>
            <person name="Kiss E."/>
            <person name="Drula E."/>
            <person name="Kohler A."/>
            <person name="Sanchez-Garcia M."/>
            <person name="Andreopoulos B."/>
            <person name="Barry K.W."/>
            <person name="Bonito G."/>
            <person name="Buee M."/>
            <person name="Carver A."/>
            <person name="Chen C."/>
            <person name="Cichocki N."/>
            <person name="Clum A."/>
            <person name="Culley D."/>
            <person name="Crous P.W."/>
            <person name="Fauchery L."/>
            <person name="Girlanda M."/>
            <person name="Hayes R."/>
            <person name="Keri Z."/>
            <person name="LaButti K."/>
            <person name="Lipzen A."/>
            <person name="Lombard V."/>
            <person name="Magnuson J."/>
            <person name="Maillard F."/>
            <person name="Morin E."/>
            <person name="Murat C."/>
            <person name="Nolan M."/>
            <person name="Ohm R."/>
            <person name="Pangilinan J."/>
            <person name="Pereira M."/>
            <person name="Perotto S."/>
            <person name="Peter M."/>
            <person name="Riley R."/>
            <person name="Sitrit Y."/>
            <person name="Stielow B."/>
            <person name="Szollosi G."/>
            <person name="Zifcakova L."/>
            <person name="Stursova M."/>
            <person name="Spatafora J.W."/>
            <person name="Tedersoo L."/>
            <person name="Vaario L.-M."/>
            <person name="Yamada A."/>
            <person name="Yan M."/>
            <person name="Wang P."/>
            <person name="Xu J."/>
            <person name="Bruns T."/>
            <person name="Baldrian P."/>
            <person name="Vilgalys R."/>
            <person name="Henrissat B."/>
            <person name="Grigoriev I.V."/>
            <person name="Hibbett D."/>
            <person name="Nagy L.G."/>
            <person name="Martin F.M."/>
        </authorList>
    </citation>
    <scope>NUCLEOTIDE SEQUENCE</scope>
    <source>
        <strain evidence="3">Prilba</strain>
    </source>
</reference>
<accession>A0A9P5JUH7</accession>
<evidence type="ECO:0000256" key="2">
    <source>
        <dbReference type="SAM" id="SignalP"/>
    </source>
</evidence>
<evidence type="ECO:0000313" key="5">
    <source>
        <dbReference type="Proteomes" id="UP000759537"/>
    </source>
</evidence>
<dbReference type="Proteomes" id="UP000759537">
    <property type="component" value="Unassembled WGS sequence"/>
</dbReference>
<organism evidence="3 5">
    <name type="scientific">Russula ochroleuca</name>
    <dbReference type="NCBI Taxonomy" id="152965"/>
    <lineage>
        <taxon>Eukaryota</taxon>
        <taxon>Fungi</taxon>
        <taxon>Dikarya</taxon>
        <taxon>Basidiomycota</taxon>
        <taxon>Agaricomycotina</taxon>
        <taxon>Agaricomycetes</taxon>
        <taxon>Russulales</taxon>
        <taxon>Russulaceae</taxon>
        <taxon>Russula</taxon>
    </lineage>
</organism>
<keyword evidence="2" id="KW-0732">Signal</keyword>
<comment type="caution">
    <text evidence="3">The sequence shown here is derived from an EMBL/GenBank/DDBJ whole genome shotgun (WGS) entry which is preliminary data.</text>
</comment>
<dbReference type="EMBL" id="WHVB01000013">
    <property type="protein sequence ID" value="KAF8477686.1"/>
    <property type="molecule type" value="Genomic_DNA"/>
</dbReference>